<dbReference type="EMBL" id="JBHTBX010000003">
    <property type="protein sequence ID" value="MFC7434067.1"/>
    <property type="molecule type" value="Genomic_DNA"/>
</dbReference>
<dbReference type="RefSeq" id="WP_382254934.1">
    <property type="nucleotide sequence ID" value="NZ_JBHTBX010000003.1"/>
</dbReference>
<evidence type="ECO:0000313" key="1">
    <source>
        <dbReference type="EMBL" id="MFC7434067.1"/>
    </source>
</evidence>
<gene>
    <name evidence="1" type="ORF">ACFQNJ_06035</name>
</gene>
<comment type="caution">
    <text evidence="1">The sequence shown here is derived from an EMBL/GenBank/DDBJ whole genome shotgun (WGS) entry which is preliminary data.</text>
</comment>
<reference evidence="2" key="1">
    <citation type="journal article" date="2019" name="Int. J. Syst. Evol. Microbiol.">
        <title>The Global Catalogue of Microorganisms (GCM) 10K type strain sequencing project: providing services to taxonomists for standard genome sequencing and annotation.</title>
        <authorList>
            <consortium name="The Broad Institute Genomics Platform"/>
            <consortium name="The Broad Institute Genome Sequencing Center for Infectious Disease"/>
            <person name="Wu L."/>
            <person name="Ma J."/>
        </authorList>
    </citation>
    <scope>NUCLEOTIDE SEQUENCE [LARGE SCALE GENOMIC DNA]</scope>
    <source>
        <strain evidence="2">CCUG 54518</strain>
    </source>
</reference>
<evidence type="ECO:0000313" key="2">
    <source>
        <dbReference type="Proteomes" id="UP001596495"/>
    </source>
</evidence>
<keyword evidence="2" id="KW-1185">Reference proteome</keyword>
<organism evidence="1 2">
    <name type="scientific">Hydrogenophaga bisanensis</name>
    <dbReference type="NCBI Taxonomy" id="439611"/>
    <lineage>
        <taxon>Bacteria</taxon>
        <taxon>Pseudomonadati</taxon>
        <taxon>Pseudomonadota</taxon>
        <taxon>Betaproteobacteria</taxon>
        <taxon>Burkholderiales</taxon>
        <taxon>Comamonadaceae</taxon>
        <taxon>Hydrogenophaga</taxon>
    </lineage>
</organism>
<name>A0ABW2R7L8_9BURK</name>
<proteinExistence type="predicted"/>
<dbReference type="Proteomes" id="UP001596495">
    <property type="component" value="Unassembled WGS sequence"/>
</dbReference>
<sequence length="104" mass="11879">MSPALQNLHQLTRLGKAHAPALLAQADDPHAELLAMIWGPQFDREYALDWWARLSRQRPVEAMPMLPELLSAAERFDALATRQQQLLRRLVLRHRSGQMAAMSE</sequence>
<protein>
    <submittedName>
        <fullName evidence="1">Uncharacterized protein</fullName>
    </submittedName>
</protein>
<accession>A0ABW2R7L8</accession>